<feature type="region of interest" description="Disordered" evidence="13">
    <location>
        <begin position="1"/>
        <end position="20"/>
    </location>
</feature>
<comment type="subcellular location">
    <subcellularLocation>
        <location evidence="1">Nucleus</location>
        <location evidence="1">Nucleolus</location>
    </subcellularLocation>
</comment>
<feature type="domain" description="DEAD-box RNA helicase Q" evidence="16">
    <location>
        <begin position="146"/>
        <end position="174"/>
    </location>
</feature>
<evidence type="ECO:0000259" key="16">
    <source>
        <dbReference type="PROSITE" id="PS51195"/>
    </source>
</evidence>
<dbReference type="SMART" id="SM00490">
    <property type="entry name" value="HELICc"/>
    <property type="match status" value="1"/>
</dbReference>
<keyword evidence="6 12" id="KW-0347">Helicase</keyword>
<evidence type="ECO:0000259" key="15">
    <source>
        <dbReference type="PROSITE" id="PS51194"/>
    </source>
</evidence>
<keyword evidence="5 12" id="KW-0378">Hydrolase</keyword>
<evidence type="ECO:0000256" key="9">
    <source>
        <dbReference type="ARBA" id="ARBA00043999"/>
    </source>
</evidence>
<dbReference type="PANTHER" id="PTHR47959">
    <property type="entry name" value="ATP-DEPENDENT RNA HELICASE RHLE-RELATED"/>
    <property type="match status" value="1"/>
</dbReference>
<dbReference type="FunFam" id="3.40.50.300:FF:000842">
    <property type="entry name" value="ATP-dependent RNA helicase DRS1"/>
    <property type="match status" value="1"/>
</dbReference>
<dbReference type="InterPro" id="IPR000629">
    <property type="entry name" value="RNA-helicase_DEAD-box_CS"/>
</dbReference>
<dbReference type="PROSITE" id="PS51194">
    <property type="entry name" value="HELICASE_CTER"/>
    <property type="match status" value="1"/>
</dbReference>
<dbReference type="SUPFAM" id="SSF52540">
    <property type="entry name" value="P-loop containing nucleoside triphosphate hydrolases"/>
    <property type="match status" value="2"/>
</dbReference>
<dbReference type="Pfam" id="PF00271">
    <property type="entry name" value="Helicase_C"/>
    <property type="match status" value="1"/>
</dbReference>
<dbReference type="CDD" id="cd18787">
    <property type="entry name" value="SF2_C_DEAD"/>
    <property type="match status" value="1"/>
</dbReference>
<evidence type="ECO:0000256" key="5">
    <source>
        <dbReference type="ARBA" id="ARBA00022801"/>
    </source>
</evidence>
<dbReference type="GO" id="GO:0016787">
    <property type="term" value="F:hydrolase activity"/>
    <property type="evidence" value="ECO:0007669"/>
    <property type="project" value="UniProtKB-KW"/>
</dbReference>
<dbReference type="InterPro" id="IPR011545">
    <property type="entry name" value="DEAD/DEAH_box_helicase_dom"/>
</dbReference>
<evidence type="ECO:0000256" key="3">
    <source>
        <dbReference type="ARBA" id="ARBA00022517"/>
    </source>
</evidence>
<evidence type="ECO:0000256" key="6">
    <source>
        <dbReference type="ARBA" id="ARBA00022806"/>
    </source>
</evidence>
<dbReference type="WBParaSite" id="PgR005X_g126_t01">
    <property type="protein sequence ID" value="PgR005X_g126_t01"/>
    <property type="gene ID" value="PgR005X_g126"/>
</dbReference>
<dbReference type="InterPro" id="IPR014001">
    <property type="entry name" value="Helicase_ATP-bd"/>
</dbReference>
<evidence type="ECO:0000256" key="2">
    <source>
        <dbReference type="ARBA" id="ARBA00012552"/>
    </source>
</evidence>
<feature type="compositionally biased region" description="Basic residues" evidence="13">
    <location>
        <begin position="583"/>
        <end position="595"/>
    </location>
</feature>
<dbReference type="PROSITE" id="PS51192">
    <property type="entry name" value="HELICASE_ATP_BIND_1"/>
    <property type="match status" value="1"/>
</dbReference>
<evidence type="ECO:0000259" key="14">
    <source>
        <dbReference type="PROSITE" id="PS51192"/>
    </source>
</evidence>
<evidence type="ECO:0000256" key="4">
    <source>
        <dbReference type="ARBA" id="ARBA00022741"/>
    </source>
</evidence>
<dbReference type="GO" id="GO:0003724">
    <property type="term" value="F:RNA helicase activity"/>
    <property type="evidence" value="ECO:0007669"/>
    <property type="project" value="UniProtKB-EC"/>
</dbReference>
<dbReference type="InterPro" id="IPR050079">
    <property type="entry name" value="DEAD_box_RNA_helicase"/>
</dbReference>
<feature type="domain" description="Helicase ATP-binding" evidence="14">
    <location>
        <begin position="177"/>
        <end position="351"/>
    </location>
</feature>
<evidence type="ECO:0000256" key="7">
    <source>
        <dbReference type="ARBA" id="ARBA00022840"/>
    </source>
</evidence>
<evidence type="ECO:0000256" key="11">
    <source>
        <dbReference type="PROSITE-ProRule" id="PRU00552"/>
    </source>
</evidence>
<comment type="similarity">
    <text evidence="9">Belongs to the DEAD box helicase family. DDX27/DRS1 subfamily.</text>
</comment>
<dbReference type="GO" id="GO:0005829">
    <property type="term" value="C:cytosol"/>
    <property type="evidence" value="ECO:0007669"/>
    <property type="project" value="TreeGrafter"/>
</dbReference>
<keyword evidence="8" id="KW-0539">Nucleus</keyword>
<feature type="compositionally biased region" description="Basic and acidic residues" evidence="13">
    <location>
        <begin position="601"/>
        <end position="619"/>
    </location>
</feature>
<evidence type="ECO:0000256" key="8">
    <source>
        <dbReference type="ARBA" id="ARBA00023242"/>
    </source>
</evidence>
<dbReference type="GO" id="GO:0005524">
    <property type="term" value="F:ATP binding"/>
    <property type="evidence" value="ECO:0007669"/>
    <property type="project" value="UniProtKB-KW"/>
</dbReference>
<dbReference type="GO" id="GO:0006364">
    <property type="term" value="P:rRNA processing"/>
    <property type="evidence" value="ECO:0007669"/>
    <property type="project" value="UniProtKB-ARBA"/>
</dbReference>
<keyword evidence="7 12" id="KW-0067">ATP-binding</keyword>
<feature type="compositionally biased region" description="Basic residues" evidence="13">
    <location>
        <begin position="620"/>
        <end position="629"/>
    </location>
</feature>
<dbReference type="Pfam" id="PF00270">
    <property type="entry name" value="DEAD"/>
    <property type="match status" value="1"/>
</dbReference>
<dbReference type="PANTHER" id="PTHR47959:SF1">
    <property type="entry name" value="ATP-DEPENDENT RNA HELICASE DBPA"/>
    <property type="match status" value="1"/>
</dbReference>
<feature type="domain" description="Helicase C-terminal" evidence="15">
    <location>
        <begin position="362"/>
        <end position="543"/>
    </location>
</feature>
<dbReference type="InterPro" id="IPR014014">
    <property type="entry name" value="RNA_helicase_DEAD_Q_motif"/>
</dbReference>
<dbReference type="GO" id="GO:0003676">
    <property type="term" value="F:nucleic acid binding"/>
    <property type="evidence" value="ECO:0007669"/>
    <property type="project" value="InterPro"/>
</dbReference>
<feature type="compositionally biased region" description="Basic and acidic residues" evidence="13">
    <location>
        <begin position="557"/>
        <end position="566"/>
    </location>
</feature>
<dbReference type="PROSITE" id="PS51195">
    <property type="entry name" value="Q_MOTIF"/>
    <property type="match status" value="1"/>
</dbReference>
<dbReference type="GO" id="GO:0043186">
    <property type="term" value="C:P granule"/>
    <property type="evidence" value="ECO:0007669"/>
    <property type="project" value="UniProtKB-ARBA"/>
</dbReference>
<dbReference type="Gene3D" id="3.40.50.300">
    <property type="entry name" value="P-loop containing nucleotide triphosphate hydrolases"/>
    <property type="match status" value="2"/>
</dbReference>
<feature type="short sequence motif" description="Q motif" evidence="11">
    <location>
        <begin position="146"/>
        <end position="174"/>
    </location>
</feature>
<protein>
    <recommendedName>
        <fullName evidence="2">RNA helicase</fullName>
        <ecNumber evidence="2">3.6.4.13</ecNumber>
    </recommendedName>
</protein>
<accession>A0A915AD08</accession>
<dbReference type="EC" id="3.6.4.13" evidence="2"/>
<evidence type="ECO:0000256" key="13">
    <source>
        <dbReference type="SAM" id="MobiDB-lite"/>
    </source>
</evidence>
<feature type="region of interest" description="Disordered" evidence="13">
    <location>
        <begin position="557"/>
        <end position="646"/>
    </location>
</feature>
<keyword evidence="17" id="KW-1185">Reference proteome</keyword>
<organism evidence="17 18">
    <name type="scientific">Parascaris univalens</name>
    <name type="common">Nematode worm</name>
    <dbReference type="NCBI Taxonomy" id="6257"/>
    <lineage>
        <taxon>Eukaryota</taxon>
        <taxon>Metazoa</taxon>
        <taxon>Ecdysozoa</taxon>
        <taxon>Nematoda</taxon>
        <taxon>Chromadorea</taxon>
        <taxon>Rhabditida</taxon>
        <taxon>Spirurina</taxon>
        <taxon>Ascaridomorpha</taxon>
        <taxon>Ascaridoidea</taxon>
        <taxon>Ascarididae</taxon>
        <taxon>Parascaris</taxon>
    </lineage>
</organism>
<dbReference type="InterPro" id="IPR001650">
    <property type="entry name" value="Helicase_C-like"/>
</dbReference>
<dbReference type="InterPro" id="IPR027417">
    <property type="entry name" value="P-loop_NTPase"/>
</dbReference>
<evidence type="ECO:0000313" key="17">
    <source>
        <dbReference type="Proteomes" id="UP000887569"/>
    </source>
</evidence>
<dbReference type="AlphaFoldDB" id="A0A915AD08"/>
<dbReference type="CDD" id="cd17947">
    <property type="entry name" value="DEADc_DDX27"/>
    <property type="match status" value="1"/>
</dbReference>
<dbReference type="SMART" id="SM00487">
    <property type="entry name" value="DEXDc"/>
    <property type="match status" value="1"/>
</dbReference>
<evidence type="ECO:0000256" key="10">
    <source>
        <dbReference type="ARBA" id="ARBA00047984"/>
    </source>
</evidence>
<dbReference type="PROSITE" id="PS00039">
    <property type="entry name" value="DEAD_ATP_HELICASE"/>
    <property type="match status" value="1"/>
</dbReference>
<dbReference type="GO" id="GO:0005730">
    <property type="term" value="C:nucleolus"/>
    <property type="evidence" value="ECO:0007669"/>
    <property type="project" value="UniProtKB-SubCell"/>
</dbReference>
<keyword evidence="3" id="KW-0690">Ribosome biogenesis</keyword>
<evidence type="ECO:0000313" key="18">
    <source>
        <dbReference type="WBParaSite" id="PgR005X_g126_t01"/>
    </source>
</evidence>
<evidence type="ECO:0000256" key="1">
    <source>
        <dbReference type="ARBA" id="ARBA00004604"/>
    </source>
</evidence>
<reference evidence="18" key="1">
    <citation type="submission" date="2022-11" db="UniProtKB">
        <authorList>
            <consortium name="WormBaseParasite"/>
        </authorList>
    </citation>
    <scope>IDENTIFICATION</scope>
</reference>
<keyword evidence="4 12" id="KW-0547">Nucleotide-binding</keyword>
<proteinExistence type="inferred from homology"/>
<dbReference type="Proteomes" id="UP000887569">
    <property type="component" value="Unplaced"/>
</dbReference>
<comment type="catalytic activity">
    <reaction evidence="10">
        <text>ATP + H2O = ADP + phosphate + H(+)</text>
        <dbReference type="Rhea" id="RHEA:13065"/>
        <dbReference type="ChEBI" id="CHEBI:15377"/>
        <dbReference type="ChEBI" id="CHEBI:15378"/>
        <dbReference type="ChEBI" id="CHEBI:30616"/>
        <dbReference type="ChEBI" id="CHEBI:43474"/>
        <dbReference type="ChEBI" id="CHEBI:456216"/>
        <dbReference type="EC" id="3.6.4.13"/>
    </reaction>
</comment>
<evidence type="ECO:0000256" key="12">
    <source>
        <dbReference type="RuleBase" id="RU000492"/>
    </source>
</evidence>
<name>A0A915AD08_PARUN</name>
<sequence length="688" mass="77644">EMFYPPTITDETHVDEEFSSGDEVDECVSVRKKTKKKSAFSDFSSEFTFDVSPTRRDVDELQSVRPYLKKAVGSSLQEKIDKERTALSLDNETLTTGGSMEVVQELEHVSDSLRDKKAKRRRKRVEADAFFDGTTSELVLSSEPSVSFEYMSLSRPMLKAVGACGFTKPTPIQAACIPLALAGRDLCACAATGTGKTAAFMLPILERLLFKPKQKSVTRVLVLVPTRELAMQVFHVTRLLSQFSQIEICLCAGGLDIKAQEAALRLGPDIVIATPGRLIDHLHNAPNFSLHDIEVLVLDEADRMLDEAFADQMKELIRLCSANRQTLLFSATMTDQIEQLAAVSLKNPVKIFINENTETALNLRQEFIRIRENREHERESIVVALVTRIFLDHTMLFVQTKKACQRLHIILGLFGIKVGQLHSGLSQTQRVETLSRFKNAELDLLISTDLAARGLDIEGVLTVINMQMPASLKQYIHRVGRTARAGRVGRSVSLFGTGDRKLLKEIVASHKGAPLKQRRIDAGVIEAYSKRIAALEESIQRVEEEFKAERALRLAEEEVQRGEDKLQGNTKKRQWMQPNGDKKNKKASRKLKKKSQQPETKSADEIRRQRADSYEVRNAKRDRKQRRMRAVIEDDHRSVKKRKSVISMTSGLTSITPKSVKRFRYGPTDAEFKAAKLKKMSSRRKKKH</sequence>